<protein>
    <submittedName>
        <fullName evidence="1">Uncharacterized protein</fullName>
    </submittedName>
</protein>
<sequence length="253" mass="25129">DAGTDGAVGGNLSITATTGNITQGVALTIGGTSAFITSADEADITLASTNAFTGAVSFTTAGTNGDVTVVDGGAFGLGASTINGNLSLTAAGAINADGGLVAVTGTADLINPAGDSNLDVTDYWNTWGGVVTLYALHAKIASGGAIILGNITADGGQVKIITRGDVTQTATSSITSNSITTINARDVSADPDVYYDITLTNTSNDFYDDTSVGDELKIIGKDVQLASGDQINMGASTITGNLTLTSSDTITDN</sequence>
<dbReference type="AlphaFoldDB" id="A0A383A538"/>
<feature type="non-terminal residue" evidence="1">
    <location>
        <position position="253"/>
    </location>
</feature>
<dbReference type="EMBL" id="UINC01189356">
    <property type="protein sequence ID" value="SVE03006.1"/>
    <property type="molecule type" value="Genomic_DNA"/>
</dbReference>
<accession>A0A383A538</accession>
<name>A0A383A538_9ZZZZ</name>
<dbReference type="Pfam" id="PF18886">
    <property type="entry name" value="DUF5649"/>
    <property type="match status" value="4"/>
</dbReference>
<feature type="non-terminal residue" evidence="1">
    <location>
        <position position="1"/>
    </location>
</feature>
<evidence type="ECO:0000313" key="1">
    <source>
        <dbReference type="EMBL" id="SVE03006.1"/>
    </source>
</evidence>
<dbReference type="InterPro" id="IPR043709">
    <property type="entry name" value="DUF5649"/>
</dbReference>
<organism evidence="1">
    <name type="scientific">marine metagenome</name>
    <dbReference type="NCBI Taxonomy" id="408172"/>
    <lineage>
        <taxon>unclassified sequences</taxon>
        <taxon>metagenomes</taxon>
        <taxon>ecological metagenomes</taxon>
    </lineage>
</organism>
<gene>
    <name evidence="1" type="ORF">METZ01_LOCUS455860</name>
</gene>
<reference evidence="1" key="1">
    <citation type="submission" date="2018-05" db="EMBL/GenBank/DDBJ databases">
        <authorList>
            <person name="Lanie J.A."/>
            <person name="Ng W.-L."/>
            <person name="Kazmierczak K.M."/>
            <person name="Andrzejewski T.M."/>
            <person name="Davidsen T.M."/>
            <person name="Wayne K.J."/>
            <person name="Tettelin H."/>
            <person name="Glass J.I."/>
            <person name="Rusch D."/>
            <person name="Podicherti R."/>
            <person name="Tsui H.-C.T."/>
            <person name="Winkler M.E."/>
        </authorList>
    </citation>
    <scope>NUCLEOTIDE SEQUENCE</scope>
</reference>
<proteinExistence type="predicted"/>